<gene>
    <name evidence="2" type="ORF">ACFFVF_18830</name>
</gene>
<keyword evidence="3" id="KW-1185">Reference proteome</keyword>
<sequence>MNTITINVPKYGVTENKKRKLDSLTLQVLNATDEVSQLEAIVNSLTDKLATYKGFLTQADANKTQAENNVTLMNTVVNNATNLKSNSEIALEEVIRANSKTKKVAQKTTTVINKLIYTADMINKLAGLITRKKAQNPLISDQLITMVTNAGTNANNAVALTLVALNTTYTAQSTNKETQSTATLEFLQSQKLLCKLTDDRKTNSPNSSLKTLLENAYETAVVEFNKTQKAYNETLKQLNLKTADLNKAQINLSSLQSGLAAANAAALAS</sequence>
<accession>A0ABV5GT62</accession>
<protein>
    <submittedName>
        <fullName evidence="2">Uncharacterized protein</fullName>
    </submittedName>
</protein>
<dbReference type="EMBL" id="JBHMEY010000094">
    <property type="protein sequence ID" value="MFB9098567.1"/>
    <property type="molecule type" value="Genomic_DNA"/>
</dbReference>
<name>A0ABV5GT62_9FLAO</name>
<comment type="caution">
    <text evidence="2">The sequence shown here is derived from an EMBL/GenBank/DDBJ whole genome shotgun (WGS) entry which is preliminary data.</text>
</comment>
<evidence type="ECO:0000313" key="2">
    <source>
        <dbReference type="EMBL" id="MFB9098567.1"/>
    </source>
</evidence>
<dbReference type="Proteomes" id="UP001589607">
    <property type="component" value="Unassembled WGS sequence"/>
</dbReference>
<keyword evidence="1" id="KW-0175">Coiled coil</keyword>
<evidence type="ECO:0000313" key="3">
    <source>
        <dbReference type="Proteomes" id="UP001589607"/>
    </source>
</evidence>
<evidence type="ECO:0000256" key="1">
    <source>
        <dbReference type="SAM" id="Coils"/>
    </source>
</evidence>
<dbReference type="RefSeq" id="WP_236452717.1">
    <property type="nucleotide sequence ID" value="NZ_CBCSGE010000001.1"/>
</dbReference>
<proteinExistence type="predicted"/>
<organism evidence="2 3">
    <name type="scientific">Flavobacterium jumunjinense</name>
    <dbReference type="NCBI Taxonomy" id="998845"/>
    <lineage>
        <taxon>Bacteria</taxon>
        <taxon>Pseudomonadati</taxon>
        <taxon>Bacteroidota</taxon>
        <taxon>Flavobacteriia</taxon>
        <taxon>Flavobacteriales</taxon>
        <taxon>Flavobacteriaceae</taxon>
        <taxon>Flavobacterium</taxon>
    </lineage>
</organism>
<reference evidence="2 3" key="1">
    <citation type="submission" date="2024-09" db="EMBL/GenBank/DDBJ databases">
        <authorList>
            <person name="Sun Q."/>
            <person name="Mori K."/>
        </authorList>
    </citation>
    <scope>NUCLEOTIDE SEQUENCE [LARGE SCALE GENOMIC DNA]</scope>
    <source>
        <strain evidence="2 3">CECT 7955</strain>
    </source>
</reference>
<feature type="coiled-coil region" evidence="1">
    <location>
        <begin position="21"/>
        <end position="48"/>
    </location>
</feature>